<dbReference type="EMBL" id="OOIL02003770">
    <property type="protein sequence ID" value="VFQ89189.1"/>
    <property type="molecule type" value="Genomic_DNA"/>
</dbReference>
<name>A0A484MK60_9ASTE</name>
<sequence length="78" mass="9127">MWIVEKVDSVRNGSKDLQRELNEIKETHNRQGVLIKRILELLEPQNVENKEGVDKMAESREEIKNLGGFKDDRPHSCR</sequence>
<dbReference type="Proteomes" id="UP000595140">
    <property type="component" value="Unassembled WGS sequence"/>
</dbReference>
<dbReference type="AlphaFoldDB" id="A0A484MK60"/>
<evidence type="ECO:0000313" key="1">
    <source>
        <dbReference type="EMBL" id="VFQ89189.1"/>
    </source>
</evidence>
<evidence type="ECO:0000313" key="2">
    <source>
        <dbReference type="EMBL" id="VFQ89192.1"/>
    </source>
</evidence>
<organism evidence="2 3">
    <name type="scientific">Cuscuta campestris</name>
    <dbReference type="NCBI Taxonomy" id="132261"/>
    <lineage>
        <taxon>Eukaryota</taxon>
        <taxon>Viridiplantae</taxon>
        <taxon>Streptophyta</taxon>
        <taxon>Embryophyta</taxon>
        <taxon>Tracheophyta</taxon>
        <taxon>Spermatophyta</taxon>
        <taxon>Magnoliopsida</taxon>
        <taxon>eudicotyledons</taxon>
        <taxon>Gunneridae</taxon>
        <taxon>Pentapetalae</taxon>
        <taxon>asterids</taxon>
        <taxon>lamiids</taxon>
        <taxon>Solanales</taxon>
        <taxon>Convolvulaceae</taxon>
        <taxon>Cuscuteae</taxon>
        <taxon>Cuscuta</taxon>
        <taxon>Cuscuta subgen. Grammica</taxon>
        <taxon>Cuscuta sect. Cleistogrammica</taxon>
    </lineage>
</organism>
<proteinExistence type="predicted"/>
<dbReference type="EMBL" id="OOIL02003770">
    <property type="protein sequence ID" value="VFQ89192.1"/>
    <property type="molecule type" value="Genomic_DNA"/>
</dbReference>
<gene>
    <name evidence="1" type="ORF">CCAM_LOCUS30965</name>
    <name evidence="2" type="ORF">CCAM_LOCUS30968</name>
</gene>
<keyword evidence="3" id="KW-1185">Reference proteome</keyword>
<evidence type="ECO:0000313" key="3">
    <source>
        <dbReference type="Proteomes" id="UP000595140"/>
    </source>
</evidence>
<protein>
    <submittedName>
        <fullName evidence="2">Uncharacterized protein</fullName>
    </submittedName>
</protein>
<accession>A0A484MK60</accession>
<reference evidence="2 3" key="1">
    <citation type="submission" date="2018-04" db="EMBL/GenBank/DDBJ databases">
        <authorList>
            <person name="Vogel A."/>
        </authorList>
    </citation>
    <scope>NUCLEOTIDE SEQUENCE [LARGE SCALE GENOMIC DNA]</scope>
</reference>